<accession>A0A6J4U289</accession>
<feature type="region of interest" description="Disordered" evidence="1">
    <location>
        <begin position="1"/>
        <end position="170"/>
    </location>
</feature>
<dbReference type="EMBL" id="CADCWC010000247">
    <property type="protein sequence ID" value="CAA9538760.1"/>
    <property type="molecule type" value="Genomic_DNA"/>
</dbReference>
<feature type="compositionally biased region" description="Basic and acidic residues" evidence="1">
    <location>
        <begin position="1"/>
        <end position="20"/>
    </location>
</feature>
<sequence length="170" mass="18117">GRSAGDGRRGAALPDPRDPRGGGGGVVRAAHAARSHRRAPQRDPGPHRRAGRRDHAALRGRLEGIAARPAHRRAEPQGPAADRRGARPARSRRPRRVRGGRPRRAAGSRRALGRRARGVRAHPLPARARRLRPAPAAAPGDRGPARGACRPPAPAVRRERAGGRRAGRPV</sequence>
<evidence type="ECO:0000256" key="1">
    <source>
        <dbReference type="SAM" id="MobiDB-lite"/>
    </source>
</evidence>
<protein>
    <submittedName>
        <fullName evidence="2">Uncharacterized protein</fullName>
    </submittedName>
</protein>
<organism evidence="2">
    <name type="scientific">uncultured Thermoleophilia bacterium</name>
    <dbReference type="NCBI Taxonomy" id="1497501"/>
    <lineage>
        <taxon>Bacteria</taxon>
        <taxon>Bacillati</taxon>
        <taxon>Actinomycetota</taxon>
        <taxon>Thermoleophilia</taxon>
        <taxon>environmental samples</taxon>
    </lineage>
</organism>
<evidence type="ECO:0000313" key="2">
    <source>
        <dbReference type="EMBL" id="CAA9538760.1"/>
    </source>
</evidence>
<feature type="compositionally biased region" description="Low complexity" evidence="1">
    <location>
        <begin position="133"/>
        <end position="150"/>
    </location>
</feature>
<reference evidence="2" key="1">
    <citation type="submission" date="2020-02" db="EMBL/GenBank/DDBJ databases">
        <authorList>
            <person name="Meier V. D."/>
        </authorList>
    </citation>
    <scope>NUCLEOTIDE SEQUENCE</scope>
    <source>
        <strain evidence="2">AVDCRST_MAG79</strain>
    </source>
</reference>
<feature type="compositionally biased region" description="Basic and acidic residues" evidence="1">
    <location>
        <begin position="53"/>
        <end position="62"/>
    </location>
</feature>
<name>A0A6J4U289_9ACTN</name>
<gene>
    <name evidence="2" type="ORF">AVDCRST_MAG79-1644</name>
</gene>
<proteinExistence type="predicted"/>
<feature type="compositionally biased region" description="Basic residues" evidence="1">
    <location>
        <begin position="86"/>
        <end position="120"/>
    </location>
</feature>
<feature type="non-terminal residue" evidence="2">
    <location>
        <position position="1"/>
    </location>
</feature>
<dbReference type="AlphaFoldDB" id="A0A6J4U289"/>
<feature type="non-terminal residue" evidence="2">
    <location>
        <position position="170"/>
    </location>
</feature>